<dbReference type="AlphaFoldDB" id="A0A9X2ADX7"/>
<dbReference type="PANTHER" id="PTHR46112">
    <property type="entry name" value="AMINOPEPTIDASE"/>
    <property type="match status" value="1"/>
</dbReference>
<protein>
    <submittedName>
        <fullName evidence="7">Peptidase</fullName>
        <ecNumber evidence="7">3.4.-.-</ecNumber>
    </submittedName>
</protein>
<dbReference type="GO" id="GO:0004177">
    <property type="term" value="F:aminopeptidase activity"/>
    <property type="evidence" value="ECO:0007669"/>
    <property type="project" value="UniProtKB-ARBA"/>
</dbReference>
<dbReference type="InterPro" id="IPR029149">
    <property type="entry name" value="Creatin/AminoP/Spt16_N"/>
</dbReference>
<dbReference type="Gene3D" id="3.90.230.10">
    <property type="entry name" value="Creatinase/methionine aminopeptidase superfamily"/>
    <property type="match status" value="1"/>
</dbReference>
<keyword evidence="8" id="KW-1185">Reference proteome</keyword>
<feature type="domain" description="Peptidase M24" evidence="5">
    <location>
        <begin position="145"/>
        <end position="347"/>
    </location>
</feature>
<dbReference type="InterPro" id="IPR001131">
    <property type="entry name" value="Peptidase_M24B_aminopep-P_CS"/>
</dbReference>
<sequence length="365" mass="39409">MMTKWERLAHELRLKEYTHLIVGPGASFAYLTGMTAHVSERLTLFGMNADGHAALLLPKLEASGVPRSLQIHVYTYSDELGPVEALKAFASDLGVHQDSRVGIESGHMRIFEEHALRQVGITHLVSADEVPMALRLIKDSHEVALLQSAAQIVDAALTSTLPLLKVGMTELEVAAELEYQMRKLGSEGTPFGTIVGSGPRGALPHGGPTTKQIEQGELVVLDYGALIAGYAADTTRTIAFGEPSIEARKVYDVVLLAQETAVDGVVAGITAEDVDELARTVITEAGYGDYFTHRTGHGLGLDVHEYPSIMKGNPLVLTPGMVFTIEPGIYLPERFGVRIEDDIVITEDSAQVLTQFTKDLLIVGD</sequence>
<dbReference type="EC" id="3.4.-.-" evidence="7"/>
<dbReference type="InterPro" id="IPR036005">
    <property type="entry name" value="Creatinase/aminopeptidase-like"/>
</dbReference>
<proteinExistence type="inferred from homology"/>
<keyword evidence="3" id="KW-0479">Metal-binding</keyword>
<dbReference type="CDD" id="cd01092">
    <property type="entry name" value="APP-like"/>
    <property type="match status" value="1"/>
</dbReference>
<comment type="caution">
    <text evidence="7">The sequence shown here is derived from an EMBL/GenBank/DDBJ whole genome shotgun (WGS) entry which is preliminary data.</text>
</comment>
<comment type="similarity">
    <text evidence="2">Belongs to the peptidase M24B family.</text>
</comment>
<dbReference type="FunFam" id="3.90.230.10:FF:000014">
    <property type="entry name" value="Aminopeptidase P family protein"/>
    <property type="match status" value="1"/>
</dbReference>
<evidence type="ECO:0000259" key="5">
    <source>
        <dbReference type="Pfam" id="PF00557"/>
    </source>
</evidence>
<feature type="domain" description="Creatinase N-terminal" evidence="6">
    <location>
        <begin position="5"/>
        <end position="137"/>
    </location>
</feature>
<accession>A0A9X2ADX7</accession>
<evidence type="ECO:0000256" key="2">
    <source>
        <dbReference type="ARBA" id="ARBA00008766"/>
    </source>
</evidence>
<dbReference type="GO" id="GO:0008235">
    <property type="term" value="F:metalloexopeptidase activity"/>
    <property type="evidence" value="ECO:0007669"/>
    <property type="project" value="UniProtKB-ARBA"/>
</dbReference>
<dbReference type="InterPro" id="IPR000587">
    <property type="entry name" value="Creatinase_N"/>
</dbReference>
<dbReference type="Gene3D" id="3.40.350.10">
    <property type="entry name" value="Creatinase/prolidase N-terminal domain"/>
    <property type="match status" value="1"/>
</dbReference>
<keyword evidence="4 7" id="KW-0378">Hydrolase</keyword>
<dbReference type="InterPro" id="IPR001714">
    <property type="entry name" value="Pept_M24_MAP"/>
</dbReference>
<dbReference type="PANTHER" id="PTHR46112:SF3">
    <property type="entry name" value="AMINOPEPTIDASE YPDF"/>
    <property type="match status" value="1"/>
</dbReference>
<evidence type="ECO:0000313" key="7">
    <source>
        <dbReference type="EMBL" id="MCI0182757.1"/>
    </source>
</evidence>
<gene>
    <name evidence="7" type="ORF">MM817_01026</name>
</gene>
<evidence type="ECO:0000256" key="3">
    <source>
        <dbReference type="ARBA" id="ARBA00022723"/>
    </source>
</evidence>
<evidence type="ECO:0000256" key="4">
    <source>
        <dbReference type="ARBA" id="ARBA00022801"/>
    </source>
</evidence>
<dbReference type="Pfam" id="PF01321">
    <property type="entry name" value="Creatinase_N"/>
    <property type="match status" value="1"/>
</dbReference>
<evidence type="ECO:0000259" key="6">
    <source>
        <dbReference type="Pfam" id="PF01321"/>
    </source>
</evidence>
<name>A0A9X2ADX7_9BACL</name>
<organism evidence="7 8">
    <name type="scientific">Sulfoacidibacillus ferrooxidans</name>
    <dbReference type="NCBI Taxonomy" id="2005001"/>
    <lineage>
        <taxon>Bacteria</taxon>
        <taxon>Bacillati</taxon>
        <taxon>Bacillota</taxon>
        <taxon>Bacilli</taxon>
        <taxon>Bacillales</taxon>
        <taxon>Alicyclobacillaceae</taxon>
        <taxon>Sulfoacidibacillus</taxon>
    </lineage>
</organism>
<dbReference type="SUPFAM" id="SSF55920">
    <property type="entry name" value="Creatinase/aminopeptidase"/>
    <property type="match status" value="1"/>
</dbReference>
<dbReference type="Pfam" id="PF00557">
    <property type="entry name" value="Peptidase_M24"/>
    <property type="match status" value="1"/>
</dbReference>
<dbReference type="GO" id="GO:0046872">
    <property type="term" value="F:metal ion binding"/>
    <property type="evidence" value="ECO:0007669"/>
    <property type="project" value="UniProtKB-KW"/>
</dbReference>
<dbReference type="Proteomes" id="UP001139263">
    <property type="component" value="Unassembled WGS sequence"/>
</dbReference>
<evidence type="ECO:0000256" key="1">
    <source>
        <dbReference type="ARBA" id="ARBA00001936"/>
    </source>
</evidence>
<dbReference type="InterPro" id="IPR000994">
    <property type="entry name" value="Pept_M24"/>
</dbReference>
<dbReference type="SUPFAM" id="SSF53092">
    <property type="entry name" value="Creatinase/prolidase N-terminal domain"/>
    <property type="match status" value="1"/>
</dbReference>
<dbReference type="PROSITE" id="PS00491">
    <property type="entry name" value="PROLINE_PEPTIDASE"/>
    <property type="match status" value="1"/>
</dbReference>
<reference evidence="7" key="1">
    <citation type="submission" date="2022-03" db="EMBL/GenBank/DDBJ databases">
        <title>Draft Genome Sequence of Firmicute Strain S0AB, a Heterotrophic Iron/Sulfur-Oxidizing Extreme Acidophile.</title>
        <authorList>
            <person name="Vergara E."/>
            <person name="Pakostova E."/>
            <person name="Johnson D.B."/>
            <person name="Holmes D.S."/>
        </authorList>
    </citation>
    <scope>NUCLEOTIDE SEQUENCE</scope>
    <source>
        <strain evidence="7">S0AB</strain>
    </source>
</reference>
<dbReference type="PRINTS" id="PR00599">
    <property type="entry name" value="MAPEPTIDASE"/>
</dbReference>
<dbReference type="EMBL" id="JALBUF010000002">
    <property type="protein sequence ID" value="MCI0182757.1"/>
    <property type="molecule type" value="Genomic_DNA"/>
</dbReference>
<dbReference type="InterPro" id="IPR050659">
    <property type="entry name" value="Peptidase_M24B"/>
</dbReference>
<evidence type="ECO:0000313" key="8">
    <source>
        <dbReference type="Proteomes" id="UP001139263"/>
    </source>
</evidence>
<comment type="cofactor">
    <cofactor evidence="1">
        <name>Mn(2+)</name>
        <dbReference type="ChEBI" id="CHEBI:29035"/>
    </cofactor>
</comment>